<name>M3CPU2_STREZ</name>
<organism evidence="2 3">
    <name type="scientific">Streptomyces gancidicus BKS 13-15</name>
    <dbReference type="NCBI Taxonomy" id="1284664"/>
    <lineage>
        <taxon>Bacteria</taxon>
        <taxon>Bacillati</taxon>
        <taxon>Actinomycetota</taxon>
        <taxon>Actinomycetes</taxon>
        <taxon>Kitasatosporales</taxon>
        <taxon>Streptomycetaceae</taxon>
        <taxon>Streptomyces</taxon>
        <taxon>Streptomyces pseudogriseolus group</taxon>
    </lineage>
</organism>
<comment type="caution">
    <text evidence="2">The sequence shown here is derived from an EMBL/GenBank/DDBJ whole genome shotgun (WGS) entry which is preliminary data.</text>
</comment>
<dbReference type="Proteomes" id="UP000011732">
    <property type="component" value="Unassembled WGS sequence"/>
</dbReference>
<evidence type="ECO:0000313" key="2">
    <source>
        <dbReference type="EMBL" id="EMF26068.1"/>
    </source>
</evidence>
<evidence type="ECO:0000256" key="1">
    <source>
        <dbReference type="SAM" id="MobiDB-lite"/>
    </source>
</evidence>
<proteinExistence type="predicted"/>
<evidence type="ECO:0000313" key="3">
    <source>
        <dbReference type="Proteomes" id="UP000011732"/>
    </source>
</evidence>
<feature type="compositionally biased region" description="Polar residues" evidence="1">
    <location>
        <begin position="1"/>
        <end position="10"/>
    </location>
</feature>
<dbReference type="AlphaFoldDB" id="M3CPU2"/>
<feature type="compositionally biased region" description="Low complexity" evidence="1">
    <location>
        <begin position="15"/>
        <end position="45"/>
    </location>
</feature>
<protein>
    <submittedName>
        <fullName evidence="2">Uncharacterized protein</fullName>
    </submittedName>
</protein>
<accession>M3CPU2</accession>
<sequence>MRSGSGASSDVSEDTSPAPAEGASATPASGASAALASGAHTALAEDVAGPSRGTGTRNGTWGAGPRSLAVTTAKDAHSPSGCPGTVWPFARHSATSSA</sequence>
<feature type="region of interest" description="Disordered" evidence="1">
    <location>
        <begin position="1"/>
        <end position="98"/>
    </location>
</feature>
<reference evidence="2 3" key="1">
    <citation type="journal article" date="2013" name="Genome Announc.">
        <title>Draft Genome Sequence of Streptomyces gancidicus Strain BKS 13-15.</title>
        <authorList>
            <person name="Kumar S."/>
            <person name="Kaur N."/>
            <person name="Singh N.K."/>
            <person name="Raghava G.P."/>
            <person name="Mayilraj S."/>
        </authorList>
    </citation>
    <scope>NUCLEOTIDE SEQUENCE [LARGE SCALE GENOMIC DNA]</scope>
    <source>
        <strain evidence="2 3">BKS 13-15</strain>
    </source>
</reference>
<dbReference type="EMBL" id="AOHP01000119">
    <property type="protein sequence ID" value="EMF26068.1"/>
    <property type="molecule type" value="Genomic_DNA"/>
</dbReference>
<keyword evidence="3" id="KW-1185">Reference proteome</keyword>
<gene>
    <name evidence="2" type="ORF">H114_25449</name>
</gene>